<name>U4VEE5_9HYPH</name>
<keyword evidence="2" id="KW-0472">Membrane</keyword>
<protein>
    <recommendedName>
        <fullName evidence="5">Biotin transporter BioY</fullName>
    </recommendedName>
</protein>
<accession>U4VEE5</accession>
<reference evidence="3 4" key="1">
    <citation type="journal article" date="2014" name="FEMS Microbiol. Lett.">
        <title>Genome sequencing analysis reveals virulence-related gene content of Ochrobactrum intermedium strain 229E, a urease-positive strain isolated from the human gastric niche.</title>
        <authorList>
            <person name="Kulkarni G.J."/>
            <person name="Shetty S."/>
            <person name="Dharne M.S."/>
            <person name="Shouche Y.S."/>
        </authorList>
    </citation>
    <scope>NUCLEOTIDE SEQUENCE [LARGE SCALE GENOMIC DNA]</scope>
    <source>
        <strain evidence="3 4">229E</strain>
    </source>
</reference>
<evidence type="ECO:0000313" key="3">
    <source>
        <dbReference type="EMBL" id="ERM01181.1"/>
    </source>
</evidence>
<feature type="transmembrane region" description="Helical" evidence="2">
    <location>
        <begin position="143"/>
        <end position="164"/>
    </location>
</feature>
<feature type="region of interest" description="Disordered" evidence="1">
    <location>
        <begin position="67"/>
        <end position="139"/>
    </location>
</feature>
<proteinExistence type="predicted"/>
<organism evidence="3 4">
    <name type="scientific">Brucella intermedia 229E</name>
    <dbReference type="NCBI Taxonomy" id="1337887"/>
    <lineage>
        <taxon>Bacteria</taxon>
        <taxon>Pseudomonadati</taxon>
        <taxon>Pseudomonadota</taxon>
        <taxon>Alphaproteobacteria</taxon>
        <taxon>Hyphomicrobiales</taxon>
        <taxon>Brucellaceae</taxon>
        <taxon>Brucella/Ochrobactrum group</taxon>
        <taxon>Brucella</taxon>
    </lineage>
</organism>
<evidence type="ECO:0008006" key="5">
    <source>
        <dbReference type="Google" id="ProtNLM"/>
    </source>
</evidence>
<evidence type="ECO:0000256" key="2">
    <source>
        <dbReference type="SAM" id="Phobius"/>
    </source>
</evidence>
<dbReference type="EMBL" id="ASXJ01000188">
    <property type="protein sequence ID" value="ERM01181.1"/>
    <property type="molecule type" value="Genomic_DNA"/>
</dbReference>
<keyword evidence="2" id="KW-1133">Transmembrane helix</keyword>
<sequence>MESIERAIRNAFAKADAHNPATRQRIYESAWGGAHERALATNAALSDAQKEQRRQNLKDAISGIEQEFKTGGETSARHEPTLDAPPLREDPVLGGRVEETSPALDTGDIRATSRQKKRSNADLGYEGGVSRKDRRKKKRHSPFYSYGIPGLVLAVAAFIGYSLYNSFIDLSSGPANNPLHSEGNIAPLKEGEEPGGLKWITIFQPSEATRMSVKGRATAEIRQEGTRSFARIQSAGAEDTVTFDVGEGILDQLVGKTATFNIVARADDGKTTQMSVNCDFGGLGDCGRRRYDVRDSVSDFLFDMEMPSGQKAGRAGTITVNSDLSGSGKAVNIYEIRVSTAAK</sequence>
<comment type="caution">
    <text evidence="3">The sequence shown here is derived from an EMBL/GenBank/DDBJ whole genome shotgun (WGS) entry which is preliminary data.</text>
</comment>
<evidence type="ECO:0000256" key="1">
    <source>
        <dbReference type="SAM" id="MobiDB-lite"/>
    </source>
</evidence>
<feature type="compositionally biased region" description="Basic and acidic residues" evidence="1">
    <location>
        <begin position="67"/>
        <end position="99"/>
    </location>
</feature>
<keyword evidence="2" id="KW-0812">Transmembrane</keyword>
<dbReference type="AlphaFoldDB" id="U4VEE5"/>
<evidence type="ECO:0000313" key="4">
    <source>
        <dbReference type="Proteomes" id="UP000016842"/>
    </source>
</evidence>
<gene>
    <name evidence="3" type="ORF">Q644_22965</name>
</gene>
<dbReference type="Proteomes" id="UP000016842">
    <property type="component" value="Unassembled WGS sequence"/>
</dbReference>
<dbReference type="PATRIC" id="fig|1337887.3.peg.3363"/>